<keyword evidence="1" id="KW-0732">Signal</keyword>
<gene>
    <name evidence="8" type="ORF">ELE36_03635</name>
</gene>
<dbReference type="SUPFAM" id="SSF53822">
    <property type="entry name" value="Periplasmic binding protein-like I"/>
    <property type="match status" value="1"/>
</dbReference>
<dbReference type="InterPro" id="IPR028082">
    <property type="entry name" value="Peripla_BP_I"/>
</dbReference>
<evidence type="ECO:0000256" key="3">
    <source>
        <dbReference type="ARBA" id="ARBA00022984"/>
    </source>
</evidence>
<evidence type="ECO:0000256" key="5">
    <source>
        <dbReference type="ARBA" id="ARBA00023139"/>
    </source>
</evidence>
<keyword evidence="5" id="KW-0564">Palmitate</keyword>
<name>A0A411HGC7_9GAMM</name>
<evidence type="ECO:0000256" key="7">
    <source>
        <dbReference type="ARBA" id="ARBA00023288"/>
    </source>
</evidence>
<dbReference type="GO" id="GO:0009252">
    <property type="term" value="P:peptidoglycan biosynthetic process"/>
    <property type="evidence" value="ECO:0007669"/>
    <property type="project" value="UniProtKB-KW"/>
</dbReference>
<dbReference type="Proteomes" id="UP000291562">
    <property type="component" value="Chromosome"/>
</dbReference>
<dbReference type="InterPro" id="IPR011990">
    <property type="entry name" value="TPR-like_helical_dom_sf"/>
</dbReference>
<evidence type="ECO:0000256" key="1">
    <source>
        <dbReference type="ARBA" id="ARBA00022729"/>
    </source>
</evidence>
<dbReference type="Gene3D" id="1.25.40.10">
    <property type="entry name" value="Tetratricopeptide repeat domain"/>
    <property type="match status" value="1"/>
</dbReference>
<reference evidence="8 9" key="1">
    <citation type="submission" date="2019-01" db="EMBL/GenBank/DDBJ databases">
        <title>Pseudolysobacter antarctica gen. nov., sp. nov., isolated from Fildes Peninsula, Antarctica.</title>
        <authorList>
            <person name="Wei Z."/>
            <person name="Peng F."/>
        </authorList>
    </citation>
    <scope>NUCLEOTIDE SEQUENCE [LARGE SCALE GENOMIC DNA]</scope>
    <source>
        <strain evidence="8 9">AQ6-296</strain>
    </source>
</reference>
<sequence>MATTQSVPMDCMMRFPVMRERARIACPTVYNLPQLDTARRFFTDVRCDILDRHESNPLSSANLQSGWITMTLSPLVSPRRWPTLLLCILLAGCGSIGTRGDDSAEAQHAEQLQRKGDFHAAAQAWLDLGDAAFADRAYYHLRAAEALRQEGDLEAAARALEDVKRRKLADDQIIRYDLLEAEIALSRKDAHRAVELLGSSDNGLPMPLRLRLLELRARAQAANADPIGSARTRLQLDRWLSDGDREQNRTQIVETLAKAPVEVLQRQAQALTGNDPLLPWIERALRKNGQALPQEIPNPALPIGTLTPDQNNRMTREGYKPVHLVALLLPTDGPLRSVAQSIRDGFFAAYFADAPEQRPEIRSYDAGLTPQDSVAAYQRAVNDGAERVAGPLSKEAVAELFRQGNLRVPVLALNHPDSGENPPSGSVEFGLLPDAEGAQVAEHMIARGITRAAIFAATDEWAERAALAFRAQFEQRGGRILGEARVRDADVNYSSPIKQALADFSTAKTVPATTANDIDTPTVPADGIFIAMRPQQARLLLPQVKIAGYKMPVFATSHVYAGSATQGLDRDLDGVQFCDAPWLFDIAAGVPLRSELARNLPTARGVSARLFALGLDAYNLMPYLDSLRGHQESYQPGATGQLSIDAYGRVQRLLIWAQFENGNARAINGELTLSSAP</sequence>
<dbReference type="InterPro" id="IPR007443">
    <property type="entry name" value="LpoA"/>
</dbReference>
<dbReference type="EMBL" id="CP035704">
    <property type="protein sequence ID" value="QBB69543.1"/>
    <property type="molecule type" value="Genomic_DNA"/>
</dbReference>
<dbReference type="PANTHER" id="PTHR38038:SF1">
    <property type="entry name" value="PENICILLIN-BINDING PROTEIN ACTIVATOR LPOA"/>
    <property type="match status" value="1"/>
</dbReference>
<evidence type="ECO:0000313" key="9">
    <source>
        <dbReference type="Proteomes" id="UP000291562"/>
    </source>
</evidence>
<dbReference type="AlphaFoldDB" id="A0A411HGC7"/>
<evidence type="ECO:0000313" key="8">
    <source>
        <dbReference type="EMBL" id="QBB69543.1"/>
    </source>
</evidence>
<keyword evidence="6" id="KW-0998">Cell outer membrane</keyword>
<dbReference type="GO" id="GO:0008360">
    <property type="term" value="P:regulation of cell shape"/>
    <property type="evidence" value="ECO:0007669"/>
    <property type="project" value="UniProtKB-KW"/>
</dbReference>
<keyword evidence="4" id="KW-0472">Membrane</keyword>
<dbReference type="PANTHER" id="PTHR38038">
    <property type="entry name" value="PENICILLIN-BINDING PROTEIN ACTIVATOR LPOA"/>
    <property type="match status" value="1"/>
</dbReference>
<keyword evidence="9" id="KW-1185">Reference proteome</keyword>
<keyword evidence="7" id="KW-0449">Lipoprotein</keyword>
<dbReference type="KEGG" id="xbc:ELE36_03635"/>
<protein>
    <submittedName>
        <fullName evidence="8">Penicillin-binding protein activator</fullName>
    </submittedName>
</protein>
<dbReference type="OrthoDB" id="6708821at2"/>
<accession>A0A411HGC7</accession>
<dbReference type="GO" id="GO:0031241">
    <property type="term" value="C:periplasmic side of cell outer membrane"/>
    <property type="evidence" value="ECO:0007669"/>
    <property type="project" value="TreeGrafter"/>
</dbReference>
<keyword evidence="3" id="KW-0573">Peptidoglycan synthesis</keyword>
<organism evidence="8 9">
    <name type="scientific">Pseudolysobacter antarcticus</name>
    <dbReference type="NCBI Taxonomy" id="2511995"/>
    <lineage>
        <taxon>Bacteria</taxon>
        <taxon>Pseudomonadati</taxon>
        <taxon>Pseudomonadota</taxon>
        <taxon>Gammaproteobacteria</taxon>
        <taxon>Lysobacterales</taxon>
        <taxon>Rhodanobacteraceae</taxon>
        <taxon>Pseudolysobacter</taxon>
    </lineage>
</organism>
<keyword evidence="2" id="KW-0133">Cell shape</keyword>
<evidence type="ECO:0000256" key="6">
    <source>
        <dbReference type="ARBA" id="ARBA00023237"/>
    </source>
</evidence>
<dbReference type="Pfam" id="PF04348">
    <property type="entry name" value="LppC"/>
    <property type="match status" value="1"/>
</dbReference>
<dbReference type="CDD" id="cd06339">
    <property type="entry name" value="PBP1_YraM_LppC_lipoprotein-like"/>
    <property type="match status" value="1"/>
</dbReference>
<evidence type="ECO:0000256" key="4">
    <source>
        <dbReference type="ARBA" id="ARBA00023136"/>
    </source>
</evidence>
<dbReference type="GO" id="GO:0030234">
    <property type="term" value="F:enzyme regulator activity"/>
    <property type="evidence" value="ECO:0007669"/>
    <property type="project" value="TreeGrafter"/>
</dbReference>
<evidence type="ECO:0000256" key="2">
    <source>
        <dbReference type="ARBA" id="ARBA00022960"/>
    </source>
</evidence>
<dbReference type="Gene3D" id="3.40.50.2300">
    <property type="match status" value="2"/>
</dbReference>
<proteinExistence type="predicted"/>